<dbReference type="Pfam" id="PF13508">
    <property type="entry name" value="Acetyltransf_7"/>
    <property type="match status" value="1"/>
</dbReference>
<dbReference type="SUPFAM" id="SSF55729">
    <property type="entry name" value="Acyl-CoA N-acyltransferases (Nat)"/>
    <property type="match status" value="1"/>
</dbReference>
<dbReference type="RefSeq" id="XP_046074076.1">
    <property type="nucleotide sequence ID" value="XM_046218047.1"/>
</dbReference>
<dbReference type="Gene3D" id="3.40.630.30">
    <property type="match status" value="1"/>
</dbReference>
<organism evidence="3 4">
    <name type="scientific">Talaromyces proteolyticus</name>
    <dbReference type="NCBI Taxonomy" id="1131652"/>
    <lineage>
        <taxon>Eukaryota</taxon>
        <taxon>Fungi</taxon>
        <taxon>Dikarya</taxon>
        <taxon>Ascomycota</taxon>
        <taxon>Pezizomycotina</taxon>
        <taxon>Eurotiomycetes</taxon>
        <taxon>Eurotiomycetidae</taxon>
        <taxon>Eurotiales</taxon>
        <taxon>Trichocomaceae</taxon>
        <taxon>Talaromyces</taxon>
        <taxon>Talaromyces sect. Bacilispori</taxon>
    </lineage>
</organism>
<dbReference type="AlphaFoldDB" id="A0AAD4PXT0"/>
<reference evidence="3" key="1">
    <citation type="submission" date="2021-12" db="EMBL/GenBank/DDBJ databases">
        <title>Convergent genome expansion in fungi linked to evolution of root-endophyte symbiosis.</title>
        <authorList>
            <consortium name="DOE Joint Genome Institute"/>
            <person name="Ke Y.-H."/>
            <person name="Bonito G."/>
            <person name="Liao H.-L."/>
            <person name="Looney B."/>
            <person name="Rojas-Flechas A."/>
            <person name="Nash J."/>
            <person name="Hameed K."/>
            <person name="Schadt C."/>
            <person name="Martin F."/>
            <person name="Crous P.W."/>
            <person name="Miettinen O."/>
            <person name="Magnuson J.K."/>
            <person name="Labbe J."/>
            <person name="Jacobson D."/>
            <person name="Doktycz M.J."/>
            <person name="Veneault-Fourrey C."/>
            <person name="Kuo A."/>
            <person name="Mondo S."/>
            <person name="Calhoun S."/>
            <person name="Riley R."/>
            <person name="Ohm R."/>
            <person name="LaButti K."/>
            <person name="Andreopoulos B."/>
            <person name="Pangilinan J."/>
            <person name="Nolan M."/>
            <person name="Tritt A."/>
            <person name="Clum A."/>
            <person name="Lipzen A."/>
            <person name="Daum C."/>
            <person name="Barry K."/>
            <person name="Grigoriev I.V."/>
            <person name="Vilgalys R."/>
        </authorList>
    </citation>
    <scope>NUCLEOTIDE SEQUENCE</scope>
    <source>
        <strain evidence="3">PMI_201</strain>
    </source>
</reference>
<evidence type="ECO:0000313" key="4">
    <source>
        <dbReference type="Proteomes" id="UP001201262"/>
    </source>
</evidence>
<dbReference type="PANTHER" id="PTHR34815:SF2">
    <property type="entry name" value="N-ACETYLTRANSFERASE DOMAIN-CONTAINING PROTEIN"/>
    <property type="match status" value="1"/>
</dbReference>
<accession>A0AAD4PXT0</accession>
<feature type="domain" description="LYC1 C-terminal" evidence="2">
    <location>
        <begin position="176"/>
        <end position="386"/>
    </location>
</feature>
<dbReference type="PANTHER" id="PTHR34815">
    <property type="entry name" value="LYSINE ACETYLTRANSFERASE"/>
    <property type="match status" value="1"/>
</dbReference>
<dbReference type="GO" id="GO:0016747">
    <property type="term" value="F:acyltransferase activity, transferring groups other than amino-acyl groups"/>
    <property type="evidence" value="ECO:0007669"/>
    <property type="project" value="InterPro"/>
</dbReference>
<dbReference type="InterPro" id="IPR000182">
    <property type="entry name" value="GNAT_dom"/>
</dbReference>
<evidence type="ECO:0000313" key="3">
    <source>
        <dbReference type="EMBL" id="KAH8700370.1"/>
    </source>
</evidence>
<comment type="caution">
    <text evidence="3">The sequence shown here is derived from an EMBL/GenBank/DDBJ whole genome shotgun (WGS) entry which is preliminary data.</text>
</comment>
<evidence type="ECO:0000259" key="1">
    <source>
        <dbReference type="Pfam" id="PF13508"/>
    </source>
</evidence>
<dbReference type="EMBL" id="JAJTJA010000004">
    <property type="protein sequence ID" value="KAH8700370.1"/>
    <property type="molecule type" value="Genomic_DNA"/>
</dbReference>
<gene>
    <name evidence="3" type="ORF">BGW36DRAFT_395482</name>
</gene>
<keyword evidence="4" id="KW-1185">Reference proteome</keyword>
<dbReference type="Pfam" id="PF22998">
    <property type="entry name" value="GNAT_LYC1-like"/>
    <property type="match status" value="1"/>
</dbReference>
<feature type="domain" description="N-acetyltransferase" evidence="1">
    <location>
        <begin position="111"/>
        <end position="169"/>
    </location>
</feature>
<sequence length="386" mass="43879">MVSPNGHPLLDSNSPALHLTHPTDAENLSIWNLTASSWKDALPESVYLKESSYLMTVPLAKDGGMTQWILVDKNLPPNQRALLASCETFRKRSWIITDEEGVSNLTEMVTHGVASVYCDSKYRGRGYASRLMKELANVLPNWQTETMNCVASVLFSDIGKEFYTKLGWRAFPSYHIEFAPSADISRTAKPILAGDLEQLCKEDEELSRKALINAKPWSLSDRRTKFMIVPDHDHMLWHHSKEEFAAQTLFQNTPKIKGAITGEPGNRIWAIWTHRFYEPPERSSNNVLYILRLVVEDQSDIGNPLQIEQLKSIISAARAEAADWNLHHVKIWDPSPQIKGLIKHIGVPYHEEHRQEEGICSLLWYGPGDGTEDSIEWVSNEKYGWC</sequence>
<dbReference type="InterPro" id="IPR016181">
    <property type="entry name" value="Acyl_CoA_acyltransferase"/>
</dbReference>
<dbReference type="GeneID" id="70248334"/>
<dbReference type="Proteomes" id="UP001201262">
    <property type="component" value="Unassembled WGS sequence"/>
</dbReference>
<proteinExistence type="predicted"/>
<protein>
    <recommendedName>
        <fullName evidence="5">N-acetyltransferase domain-containing protein</fullName>
    </recommendedName>
</protein>
<dbReference type="InterPro" id="IPR053013">
    <property type="entry name" value="LAT"/>
</dbReference>
<evidence type="ECO:0000259" key="2">
    <source>
        <dbReference type="Pfam" id="PF22998"/>
    </source>
</evidence>
<dbReference type="InterPro" id="IPR055100">
    <property type="entry name" value="GNAT_LYC1-like"/>
</dbReference>
<evidence type="ECO:0008006" key="5">
    <source>
        <dbReference type="Google" id="ProtNLM"/>
    </source>
</evidence>
<name>A0AAD4PXT0_9EURO</name>